<gene>
    <name evidence="1" type="ORF">KACC15558_35120</name>
</gene>
<sequence length="198" mass="23054">MRAIREDGEAVELDDDGSWKLIQEESRGGELGFRGVRWGTRPQSAKRREETEPSEENQRMLYWTGAWMGTLMCDVVYLYAHDVLVRGKYIIDENWVNENRYLMEFSTLKNLLATKYGNPVEDLEFWNNDLWRDNYDDWGKAVEQGHLSMYVTWYSGDTRIILSLAGEKYTSILAIEYASLKLESLESKLTEASVLDIL</sequence>
<keyword evidence="2" id="KW-1185">Reference proteome</keyword>
<reference evidence="1 2" key="1">
    <citation type="submission" date="2024-02" db="EMBL/GenBank/DDBJ databases">
        <title>Characterization of antibiotic resistant novel bacterial strains and their environmental applications.</title>
        <authorList>
            <person name="Manzoor S."/>
            <person name="Abbas S."/>
            <person name="Arshad M."/>
            <person name="Li W.J."/>
            <person name="Ahmed I."/>
        </authorList>
    </citation>
    <scope>NUCLEOTIDE SEQUENCE [LARGE SCALE GENOMIC DNA]</scope>
    <source>
        <strain evidence="1 2">KACC 15558</strain>
    </source>
</reference>
<accession>A0ABP9UAS9</accession>
<dbReference type="Proteomes" id="UP001498935">
    <property type="component" value="Unassembled WGS sequence"/>
</dbReference>
<name>A0ABP9UAS9_9MICO</name>
<proteinExistence type="predicted"/>
<evidence type="ECO:0000313" key="2">
    <source>
        <dbReference type="Proteomes" id="UP001498935"/>
    </source>
</evidence>
<evidence type="ECO:0000313" key="1">
    <source>
        <dbReference type="EMBL" id="GAA5342470.1"/>
    </source>
</evidence>
<comment type="caution">
    <text evidence="1">The sequence shown here is derived from an EMBL/GenBank/DDBJ whole genome shotgun (WGS) entry which is preliminary data.</text>
</comment>
<dbReference type="EMBL" id="BAABNP010000031">
    <property type="protein sequence ID" value="GAA5342470.1"/>
    <property type="molecule type" value="Genomic_DNA"/>
</dbReference>
<protein>
    <submittedName>
        <fullName evidence="1">Uncharacterized protein</fullName>
    </submittedName>
</protein>
<organism evidence="1 2">
    <name type="scientific">Brevibacterium ammoniilyticum</name>
    <dbReference type="NCBI Taxonomy" id="1046555"/>
    <lineage>
        <taxon>Bacteria</taxon>
        <taxon>Bacillati</taxon>
        <taxon>Actinomycetota</taxon>
        <taxon>Actinomycetes</taxon>
        <taxon>Micrococcales</taxon>
        <taxon>Brevibacteriaceae</taxon>
        <taxon>Brevibacterium</taxon>
    </lineage>
</organism>